<organism evidence="1">
    <name type="scientific">Sitobion miscanthi densovirus</name>
    <dbReference type="NCBI Taxonomy" id="2218538"/>
    <lineage>
        <taxon>Viruses</taxon>
        <taxon>Monodnaviria</taxon>
        <taxon>Shotokuvirae</taxon>
        <taxon>Cossaviricota</taxon>
        <taxon>Quintoviricetes</taxon>
        <taxon>Piccovirales</taxon>
        <taxon>Parvoviridae</taxon>
        <taxon>Densovirinae</taxon>
    </lineage>
</organism>
<accession>A0A2U9K350</accession>
<proteinExistence type="predicted"/>
<sequence>MESSMDVTEVTEIVVSPVHSEGESDNESIICSSQPAKKMKMSTSLTNSFNHSTKLGELLLLGTKNYGENNVTERSVVLRIISLILNAKLSELTLTIVPPLITMLVHESLWSEMTCPQRWKKRFRQSIFWITNDVRESEYQVLLNHMATVTTKPLAKWRASYLPKYGEEITGTFLTYLSLPEITQLIESLMIFGSTYYKESPDLSTSLPPMGTTSTSRTPARTAQVPVDVHSWAAPLLSNYVDDDEFEKMFDVSHSENGTGTTSLTTYVHRPDKSKKWAAPVLMKDFVIDIHVYEKKMIRRLDPNDYWKAAFCRARGTFDASSPYVKLAKTIQQEVFRQVMKEEYRVTDPTQGPWKKSKKDD</sequence>
<evidence type="ECO:0000313" key="1">
    <source>
        <dbReference type="EMBL" id="AWS20448.1"/>
    </source>
</evidence>
<protein>
    <submittedName>
        <fullName evidence="1">NS1</fullName>
    </submittedName>
</protein>
<dbReference type="EMBL" id="MF083940">
    <property type="protein sequence ID" value="AWS20448.1"/>
    <property type="molecule type" value="Genomic_DNA"/>
</dbReference>
<reference evidence="1" key="1">
    <citation type="submission" date="2017-05" db="EMBL/GenBank/DDBJ databases">
        <title>Characterization of a new densovirus infecting in Chinese wheat aphid, Sitobion miscanthi (Hemiptera: Aphididae).</title>
        <authorList>
            <person name="Li T."/>
            <person name="Wu Y."/>
        </authorList>
    </citation>
    <scope>NUCLEOTIDE SEQUENCE</scope>
    <source>
        <strain evidence="1">Yuanyang</strain>
    </source>
</reference>
<name>A0A2U9K350_9VIRU</name>